<proteinExistence type="predicted"/>
<sequence>MNETTRWNPYAVIKSYWGEDLTPELAERIAEAPSEHLIDFSKFCASEAELPGIGFVPELPVGHIRPVVSGRSARISQSAKSVASHETLIRTALTVLLYAHEIVVDDPLAALTHAESSVRRTVVAYLLGIKSLFNEGAVHFAPTTSLKLHPVSLRKALAIEIAQKGDPYVEAWIQRGSQESKTVDDGEYARAVGQLCIDAFEHETYIRCWPNESIASFNARPSKPCSGWLAPTIEAPSVPQTC</sequence>
<accession>A0A285KCI1</accession>
<dbReference type="RefSeq" id="WP_143235409.1">
    <property type="nucleotide sequence ID" value="NZ_OBDY01000037.1"/>
</dbReference>
<reference evidence="1 2" key="1">
    <citation type="submission" date="2017-09" db="EMBL/GenBank/DDBJ databases">
        <authorList>
            <person name="Ehlers B."/>
            <person name="Leendertz F.H."/>
        </authorList>
    </citation>
    <scope>NUCLEOTIDE SEQUENCE [LARGE SCALE GENOMIC DNA]</scope>
    <source>
        <strain evidence="1 2">CGMCC 4.6857</strain>
    </source>
</reference>
<organism evidence="1 2">
    <name type="scientific">Paractinoplanes atraurantiacus</name>
    <dbReference type="NCBI Taxonomy" id="1036182"/>
    <lineage>
        <taxon>Bacteria</taxon>
        <taxon>Bacillati</taxon>
        <taxon>Actinomycetota</taxon>
        <taxon>Actinomycetes</taxon>
        <taxon>Micromonosporales</taxon>
        <taxon>Micromonosporaceae</taxon>
        <taxon>Paractinoplanes</taxon>
    </lineage>
</organism>
<dbReference type="EMBL" id="OBDY01000037">
    <property type="protein sequence ID" value="SNY70310.1"/>
    <property type="molecule type" value="Genomic_DNA"/>
</dbReference>
<name>A0A285KCI1_9ACTN</name>
<gene>
    <name evidence="1" type="ORF">SAMN05421748_13759</name>
</gene>
<protein>
    <submittedName>
        <fullName evidence="1">Uncharacterized protein</fullName>
    </submittedName>
</protein>
<evidence type="ECO:0000313" key="1">
    <source>
        <dbReference type="EMBL" id="SNY70310.1"/>
    </source>
</evidence>
<evidence type="ECO:0000313" key="2">
    <source>
        <dbReference type="Proteomes" id="UP000219612"/>
    </source>
</evidence>
<dbReference type="AlphaFoldDB" id="A0A285KCI1"/>
<dbReference type="Proteomes" id="UP000219612">
    <property type="component" value="Unassembled WGS sequence"/>
</dbReference>
<keyword evidence="2" id="KW-1185">Reference proteome</keyword>